<protein>
    <submittedName>
        <fullName evidence="1">Uncharacterized protein</fullName>
    </submittedName>
</protein>
<sequence length="116" mass="13117">MFSNNGSHVHAEEARIRGLAEDVKEYIERKVAEGVVDLPRVWDKIVRRINKGKIKQEDTPKDKRQVKNYLARVKKATNGGSMAITMNDLISMTEKHSQLPGAQEPDEAFVVSLETK</sequence>
<proteinExistence type="predicted"/>
<reference evidence="1 2" key="1">
    <citation type="submission" date="2008-07" db="EMBL/GenBank/DDBJ databases">
        <authorList>
            <person name="El-Sayed N."/>
            <person name="Caler E."/>
            <person name="Inman J."/>
            <person name="Amedeo P."/>
            <person name="Hass B."/>
            <person name="Wortman J."/>
        </authorList>
    </citation>
    <scope>NUCLEOTIDE SEQUENCE [LARGE SCALE GENOMIC DNA]</scope>
    <source>
        <strain evidence="2">ATCC 50983 / TXsc</strain>
    </source>
</reference>
<dbReference type="AlphaFoldDB" id="C5LEN0"/>
<organism evidence="2">
    <name type="scientific">Perkinsus marinus (strain ATCC 50983 / TXsc)</name>
    <dbReference type="NCBI Taxonomy" id="423536"/>
    <lineage>
        <taxon>Eukaryota</taxon>
        <taxon>Sar</taxon>
        <taxon>Alveolata</taxon>
        <taxon>Perkinsozoa</taxon>
        <taxon>Perkinsea</taxon>
        <taxon>Perkinsida</taxon>
        <taxon>Perkinsidae</taxon>
        <taxon>Perkinsus</taxon>
    </lineage>
</organism>
<dbReference type="RefSeq" id="XP_002773032.1">
    <property type="nucleotide sequence ID" value="XM_002772986.1"/>
</dbReference>
<evidence type="ECO:0000313" key="2">
    <source>
        <dbReference type="Proteomes" id="UP000007800"/>
    </source>
</evidence>
<dbReference type="GeneID" id="9050338"/>
<evidence type="ECO:0000313" key="1">
    <source>
        <dbReference type="EMBL" id="EER04848.1"/>
    </source>
</evidence>
<keyword evidence="2" id="KW-1185">Reference proteome</keyword>
<name>C5LEN0_PERM5</name>
<dbReference type="Proteomes" id="UP000007800">
    <property type="component" value="Unassembled WGS sequence"/>
</dbReference>
<dbReference type="EMBL" id="GG681295">
    <property type="protein sequence ID" value="EER04848.1"/>
    <property type="molecule type" value="Genomic_DNA"/>
</dbReference>
<accession>C5LEN0</accession>
<gene>
    <name evidence="1" type="ORF">Pmar_PMAR026400</name>
</gene>
<dbReference type="InParanoid" id="C5LEN0"/>